<evidence type="ECO:0000313" key="1">
    <source>
        <dbReference type="EMBL" id="VUZ49269.1"/>
    </source>
</evidence>
<dbReference type="EMBL" id="CABIJS010000333">
    <property type="protein sequence ID" value="VUZ49269.1"/>
    <property type="molecule type" value="Genomic_DNA"/>
</dbReference>
<organism evidence="1 2">
    <name type="scientific">Hymenolepis diminuta</name>
    <name type="common">Rat tapeworm</name>
    <dbReference type="NCBI Taxonomy" id="6216"/>
    <lineage>
        <taxon>Eukaryota</taxon>
        <taxon>Metazoa</taxon>
        <taxon>Spiralia</taxon>
        <taxon>Lophotrochozoa</taxon>
        <taxon>Platyhelminthes</taxon>
        <taxon>Cestoda</taxon>
        <taxon>Eucestoda</taxon>
        <taxon>Cyclophyllidea</taxon>
        <taxon>Hymenolepididae</taxon>
        <taxon>Hymenolepis</taxon>
    </lineage>
</organism>
<evidence type="ECO:0000313" key="2">
    <source>
        <dbReference type="Proteomes" id="UP000321570"/>
    </source>
</evidence>
<reference evidence="1 2" key="1">
    <citation type="submission" date="2019-07" db="EMBL/GenBank/DDBJ databases">
        <authorList>
            <person name="Jastrzebski P J."/>
            <person name="Paukszto L."/>
            <person name="Jastrzebski P J."/>
        </authorList>
    </citation>
    <scope>NUCLEOTIDE SEQUENCE [LARGE SCALE GENOMIC DNA]</scope>
    <source>
        <strain evidence="1 2">WMS-il1</strain>
    </source>
</reference>
<gene>
    <name evidence="1" type="ORF">WMSIL1_LOCUS8867</name>
</gene>
<accession>A0A564YQL8</accession>
<proteinExistence type="predicted"/>
<dbReference type="PROSITE" id="PS51257">
    <property type="entry name" value="PROKAR_LIPOPROTEIN"/>
    <property type="match status" value="1"/>
</dbReference>
<keyword evidence="2" id="KW-1185">Reference proteome</keyword>
<dbReference type="AlphaFoldDB" id="A0A564YQL8"/>
<name>A0A564YQL8_HYMDI</name>
<dbReference type="Proteomes" id="UP000321570">
    <property type="component" value="Unassembled WGS sequence"/>
</dbReference>
<sequence>MRRHPVTVIVFIKPNHINLDIAGFLQVATSCLCKIRKALLNENNVDELAAPRARENNIVNALLTHSEHLGL</sequence>
<protein>
    <submittedName>
        <fullName evidence="1">Uncharacterized protein</fullName>
    </submittedName>
</protein>